<dbReference type="Pfam" id="PF00248">
    <property type="entry name" value="Aldo_ket_red"/>
    <property type="match status" value="1"/>
</dbReference>
<organism evidence="2 3">
    <name type="scientific">Streptomyces milbemycinicus</name>
    <dbReference type="NCBI Taxonomy" id="476552"/>
    <lineage>
        <taxon>Bacteria</taxon>
        <taxon>Bacillati</taxon>
        <taxon>Actinomycetota</taxon>
        <taxon>Actinomycetes</taxon>
        <taxon>Kitasatosporales</taxon>
        <taxon>Streptomycetaceae</taxon>
        <taxon>Streptomyces</taxon>
    </lineage>
</organism>
<evidence type="ECO:0000259" key="1">
    <source>
        <dbReference type="Pfam" id="PF00248"/>
    </source>
</evidence>
<sequence>MNRRRIGRTGVHVTELGFGSAPIGNLYAAVDDEQAQATVDAAWQAGVRYFDTAPHYGLGLAEQRLGQALASRPRAEYVISTKVGRLLVPNDDPRGTDLDSGFAVPDTLRRRLDYSRAGVRRSLEDSLTRLGVDHVDIVLVHDPDLHVPQVIAETVPELLRMRDEGLVSAVGVGMNYWQPLAEIVDRCDVDAVMLAGRWTLLDRSGEPLLSRCAERGVSVLAAAPFNSGILARTEPGEDDTFDYAPVTEPVLRRARELAALCKAAGIELAHAALHFPLRRPEVASVVAGLASPDQVRLAARRVDEPVPAALWPRIRLAAPLSEGAFSRPPSP</sequence>
<dbReference type="InterPro" id="IPR036812">
    <property type="entry name" value="NAD(P)_OxRdtase_dom_sf"/>
</dbReference>
<dbReference type="Proteomes" id="UP001620295">
    <property type="component" value="Unassembled WGS sequence"/>
</dbReference>
<dbReference type="RefSeq" id="WP_404747828.1">
    <property type="nucleotide sequence ID" value="NZ_JBFACG010000002.1"/>
</dbReference>
<dbReference type="InterPro" id="IPR020471">
    <property type="entry name" value="AKR"/>
</dbReference>
<dbReference type="PANTHER" id="PTHR42686:SF1">
    <property type="entry name" value="GH17980P-RELATED"/>
    <property type="match status" value="1"/>
</dbReference>
<dbReference type="Gene3D" id="3.20.20.100">
    <property type="entry name" value="NADP-dependent oxidoreductase domain"/>
    <property type="match status" value="1"/>
</dbReference>
<accession>A0ABW8LVE2</accession>
<feature type="domain" description="NADP-dependent oxidoreductase" evidence="1">
    <location>
        <begin position="15"/>
        <end position="302"/>
    </location>
</feature>
<gene>
    <name evidence="2" type="ORF">ACI2L5_33920</name>
</gene>
<keyword evidence="3" id="KW-1185">Reference proteome</keyword>
<evidence type="ECO:0000313" key="2">
    <source>
        <dbReference type="EMBL" id="MFK4269896.1"/>
    </source>
</evidence>
<dbReference type="PANTHER" id="PTHR42686">
    <property type="entry name" value="GH17980P-RELATED"/>
    <property type="match status" value="1"/>
</dbReference>
<dbReference type="CDD" id="cd19152">
    <property type="entry name" value="AKR_AKR15A"/>
    <property type="match status" value="1"/>
</dbReference>
<name>A0ABW8LVE2_9ACTN</name>
<reference evidence="2 3" key="1">
    <citation type="submission" date="2024-11" db="EMBL/GenBank/DDBJ databases">
        <title>The Natural Products Discovery Center: Release of the First 8490 Sequenced Strains for Exploring Actinobacteria Biosynthetic Diversity.</title>
        <authorList>
            <person name="Kalkreuter E."/>
            <person name="Kautsar S.A."/>
            <person name="Yang D."/>
            <person name="Bader C.D."/>
            <person name="Teijaro C.N."/>
            <person name="Fluegel L."/>
            <person name="Davis C.M."/>
            <person name="Simpson J.R."/>
            <person name="Lauterbach L."/>
            <person name="Steele A.D."/>
            <person name="Gui C."/>
            <person name="Meng S."/>
            <person name="Li G."/>
            <person name="Viehrig K."/>
            <person name="Ye F."/>
            <person name="Su P."/>
            <person name="Kiefer A.F."/>
            <person name="Nichols A."/>
            <person name="Cepeda A.J."/>
            <person name="Yan W."/>
            <person name="Fan B."/>
            <person name="Jiang Y."/>
            <person name="Adhikari A."/>
            <person name="Zheng C.-J."/>
            <person name="Schuster L."/>
            <person name="Cowan T.M."/>
            <person name="Smanski M.J."/>
            <person name="Chevrette M.G."/>
            <person name="De Carvalho L.P.S."/>
            <person name="Shen B."/>
        </authorList>
    </citation>
    <scope>NUCLEOTIDE SEQUENCE [LARGE SCALE GENOMIC DNA]</scope>
    <source>
        <strain evidence="2 3">NPDC020863</strain>
    </source>
</reference>
<dbReference type="InterPro" id="IPR023210">
    <property type="entry name" value="NADP_OxRdtase_dom"/>
</dbReference>
<protein>
    <submittedName>
        <fullName evidence="2">Aldo/keto reductase</fullName>
    </submittedName>
</protein>
<evidence type="ECO:0000313" key="3">
    <source>
        <dbReference type="Proteomes" id="UP001620295"/>
    </source>
</evidence>
<comment type="caution">
    <text evidence="2">The sequence shown here is derived from an EMBL/GenBank/DDBJ whole genome shotgun (WGS) entry which is preliminary data.</text>
</comment>
<dbReference type="EMBL" id="JBJDQH010000012">
    <property type="protein sequence ID" value="MFK4269896.1"/>
    <property type="molecule type" value="Genomic_DNA"/>
</dbReference>
<dbReference type="SUPFAM" id="SSF51430">
    <property type="entry name" value="NAD(P)-linked oxidoreductase"/>
    <property type="match status" value="1"/>
</dbReference>
<proteinExistence type="predicted"/>